<dbReference type="AlphaFoldDB" id="A0A645H630"/>
<evidence type="ECO:0000259" key="1">
    <source>
        <dbReference type="Pfam" id="PF09370"/>
    </source>
</evidence>
<evidence type="ECO:0000313" key="2">
    <source>
        <dbReference type="EMBL" id="MPN34477.1"/>
    </source>
</evidence>
<dbReference type="InterPro" id="IPR009215">
    <property type="entry name" value="TIM-br_IGPS-like"/>
</dbReference>
<comment type="caution">
    <text evidence="2">The sequence shown here is derived from an EMBL/GenBank/DDBJ whole genome shotgun (WGS) entry which is preliminary data.</text>
</comment>
<dbReference type="Gene3D" id="3.20.20.70">
    <property type="entry name" value="Aldolase class I"/>
    <property type="match status" value="1"/>
</dbReference>
<name>A0A645H630_9ZZZZ</name>
<dbReference type="PANTHER" id="PTHR31862">
    <property type="entry name" value="UPF0261 DOMAIN PROTEIN (AFU_ORTHOLOGUE AFUA_1G10120)"/>
    <property type="match status" value="1"/>
</dbReference>
<proteinExistence type="predicted"/>
<dbReference type="InterPro" id="IPR013785">
    <property type="entry name" value="Aldolase_TIM"/>
</dbReference>
<protein>
    <recommendedName>
        <fullName evidence="1">TIM-barrel domain-containing protein</fullName>
    </recommendedName>
</protein>
<accession>A0A645H630</accession>
<organism evidence="2">
    <name type="scientific">bioreactor metagenome</name>
    <dbReference type="NCBI Taxonomy" id="1076179"/>
    <lineage>
        <taxon>unclassified sequences</taxon>
        <taxon>metagenomes</taxon>
        <taxon>ecological metagenomes</taxon>
    </lineage>
</organism>
<dbReference type="Pfam" id="PF09370">
    <property type="entry name" value="PEP_hydrolase"/>
    <property type="match status" value="1"/>
</dbReference>
<sequence length="77" mass="8421">MDEAILRFEAMYEAATGVKKDLIVLCHGGPIATYEDVALFLSRTKAVGFVAASSIERLPVETAMTNEAKRFKTLKAN</sequence>
<dbReference type="PANTHER" id="PTHR31862:SF1">
    <property type="entry name" value="UPF0261 DOMAIN PROTEIN (AFU_ORTHOLOGUE AFUA_1G10120)"/>
    <property type="match status" value="1"/>
</dbReference>
<dbReference type="InterPro" id="IPR051353">
    <property type="entry name" value="Tobamovirus_resist_UPF0261"/>
</dbReference>
<reference evidence="2" key="1">
    <citation type="submission" date="2019-08" db="EMBL/GenBank/DDBJ databases">
        <authorList>
            <person name="Kucharzyk K."/>
            <person name="Murdoch R.W."/>
            <person name="Higgins S."/>
            <person name="Loffler F."/>
        </authorList>
    </citation>
    <scope>NUCLEOTIDE SEQUENCE</scope>
</reference>
<gene>
    <name evidence="2" type="ORF">SDC9_181971</name>
</gene>
<dbReference type="EMBL" id="VSSQ01087541">
    <property type="protein sequence ID" value="MPN34477.1"/>
    <property type="molecule type" value="Genomic_DNA"/>
</dbReference>
<feature type="domain" description="TIM-barrel" evidence="1">
    <location>
        <begin position="2"/>
        <end position="73"/>
    </location>
</feature>